<dbReference type="OrthoDB" id="8399956at2"/>
<feature type="binding site" evidence="3">
    <location>
        <begin position="104"/>
        <end position="106"/>
    </location>
    <ligand>
        <name>acetyl-CoA</name>
        <dbReference type="ChEBI" id="CHEBI:57288"/>
    </ligand>
</feature>
<dbReference type="Pfam" id="PF17668">
    <property type="entry name" value="Acetyltransf_17"/>
    <property type="match status" value="1"/>
</dbReference>
<feature type="binding site" evidence="3">
    <location>
        <begin position="140"/>
        <end position="141"/>
    </location>
    <ligand>
        <name>acetyl-CoA</name>
        <dbReference type="ChEBI" id="CHEBI:57288"/>
    </ligand>
</feature>
<comment type="subunit">
    <text evidence="3">Homohexamer; trimer of dimers.</text>
</comment>
<dbReference type="RefSeq" id="WP_092547585.1">
    <property type="nucleotide sequence ID" value="NZ_FNPZ01000001.1"/>
</dbReference>
<reference evidence="6 7" key="1">
    <citation type="submission" date="2016-10" db="EMBL/GenBank/DDBJ databases">
        <authorList>
            <person name="de Groot N.N."/>
        </authorList>
    </citation>
    <scope>NUCLEOTIDE SEQUENCE [LARGE SCALE GENOMIC DNA]</scope>
    <source>
        <strain evidence="6 7">CGMCC 4.3491</strain>
    </source>
</reference>
<name>A0A1H3JIE6_9MICO</name>
<dbReference type="EMBL" id="FNPZ01000001">
    <property type="protein sequence ID" value="SDY39743.1"/>
    <property type="molecule type" value="Genomic_DNA"/>
</dbReference>
<keyword evidence="1 3" id="KW-0808">Transferase</keyword>
<sequence length="428" mass="46106">MGSITEYDFRTFAAASEGEGGEATRAWLQAETQGFHEPRLDDKALARASADMVNDGQMLTGAYARTRPHASLGGEVPVATFATFERTINVGGEAPLPAHLISAVTVRPTHRRNGILRHMMEADLDRAVADGYAIAALTVSEATIYRRFGFGVATTVHSISVATDQRFRLLATPRGRCELIDAREIATLGPGVFAGFHEGRVGSVDRHTKYWGRVSGLDGEKGEEDRSVRGALHYDESGVIDGYVTYRFSGWESDPQIVEVVDLVAQNADAYLGLWQFLASLDLVTTVTYGAAPADDPLRWALADWRLVSVKSVNDWLWMRILDVVAAFEARGYVNEGSIVFGVSDPLGHATGRYRMRVEGGRASVARDDAAAPDLELDASALGSVYLGGVDPRVLAAAGQLAEQVPGAAASLARLLAPVEQPYGITHF</sequence>
<dbReference type="STRING" id="381665.SAMN05216554_0193"/>
<feature type="active site" description="Proton acceptor; via carboxylate" evidence="3">
    <location>
        <position position="428"/>
    </location>
</feature>
<feature type="domain" description="Enhanced intracellular survival protein" evidence="4">
    <location>
        <begin position="324"/>
        <end position="423"/>
    </location>
</feature>
<evidence type="ECO:0000259" key="5">
    <source>
        <dbReference type="Pfam" id="PF17668"/>
    </source>
</evidence>
<dbReference type="GO" id="GO:0030649">
    <property type="term" value="P:aminoglycoside antibiotic catabolic process"/>
    <property type="evidence" value="ECO:0007669"/>
    <property type="project" value="TreeGrafter"/>
</dbReference>
<feature type="binding site" evidence="3">
    <location>
        <begin position="112"/>
        <end position="117"/>
    </location>
    <ligand>
        <name>acetyl-CoA</name>
        <dbReference type="ChEBI" id="CHEBI:57288"/>
    </ligand>
</feature>
<dbReference type="PANTHER" id="PTHR37817">
    <property type="entry name" value="N-ACETYLTRANSFERASE EIS"/>
    <property type="match status" value="1"/>
</dbReference>
<comment type="similarity">
    <text evidence="3">Belongs to the acetyltransferase Eis family.</text>
</comment>
<dbReference type="Pfam" id="PF13530">
    <property type="entry name" value="SCP2_2"/>
    <property type="match status" value="1"/>
</dbReference>
<dbReference type="InterPro" id="IPR036527">
    <property type="entry name" value="SCP2_sterol-bd_dom_sf"/>
</dbReference>
<dbReference type="SUPFAM" id="SSF55718">
    <property type="entry name" value="SCP-like"/>
    <property type="match status" value="1"/>
</dbReference>
<organism evidence="6 7">
    <name type="scientific">Herbiconiux ginsengi</name>
    <dbReference type="NCBI Taxonomy" id="381665"/>
    <lineage>
        <taxon>Bacteria</taxon>
        <taxon>Bacillati</taxon>
        <taxon>Actinomycetota</taxon>
        <taxon>Actinomycetes</taxon>
        <taxon>Micrococcales</taxon>
        <taxon>Microbacteriaceae</taxon>
        <taxon>Herbiconiux</taxon>
    </lineage>
</organism>
<evidence type="ECO:0000256" key="1">
    <source>
        <dbReference type="ARBA" id="ARBA00022679"/>
    </source>
</evidence>
<dbReference type="InterPro" id="IPR041380">
    <property type="entry name" value="Acetyltransf_17"/>
</dbReference>
<dbReference type="AlphaFoldDB" id="A0A1H3JIE6"/>
<feature type="domain" description="Eis-like acetyltransferase" evidence="5">
    <location>
        <begin position="202"/>
        <end position="321"/>
    </location>
</feature>
<dbReference type="InterPro" id="IPR051554">
    <property type="entry name" value="Acetyltransferase_Eis"/>
</dbReference>
<dbReference type="InterPro" id="IPR016181">
    <property type="entry name" value="Acyl_CoA_acyltransferase"/>
</dbReference>
<evidence type="ECO:0000259" key="4">
    <source>
        <dbReference type="Pfam" id="PF13530"/>
    </source>
</evidence>
<dbReference type="Gene3D" id="3.30.1050.10">
    <property type="entry name" value="SCP2 sterol-binding domain"/>
    <property type="match status" value="1"/>
</dbReference>
<accession>A0A1H3JIE6</accession>
<dbReference type="Gene3D" id="3.40.630.30">
    <property type="match status" value="2"/>
</dbReference>
<dbReference type="InterPro" id="IPR025559">
    <property type="entry name" value="Eis_dom"/>
</dbReference>
<proteinExistence type="inferred from homology"/>
<feature type="active site" description="Proton donor" evidence="3">
    <location>
        <position position="145"/>
    </location>
</feature>
<evidence type="ECO:0000313" key="7">
    <source>
        <dbReference type="Proteomes" id="UP000198891"/>
    </source>
</evidence>
<evidence type="ECO:0000256" key="2">
    <source>
        <dbReference type="ARBA" id="ARBA00023315"/>
    </source>
</evidence>
<dbReference type="HAMAP" id="MF_01812">
    <property type="entry name" value="Eis"/>
    <property type="match status" value="1"/>
</dbReference>
<evidence type="ECO:0000256" key="3">
    <source>
        <dbReference type="HAMAP-Rule" id="MF_01812"/>
    </source>
</evidence>
<keyword evidence="7" id="KW-1185">Reference proteome</keyword>
<dbReference type="PANTHER" id="PTHR37817:SF1">
    <property type="entry name" value="N-ACETYLTRANSFERASE EIS"/>
    <property type="match status" value="1"/>
</dbReference>
<dbReference type="Pfam" id="PF13527">
    <property type="entry name" value="Acetyltransf_9"/>
    <property type="match status" value="1"/>
</dbReference>
<dbReference type="Proteomes" id="UP000198891">
    <property type="component" value="Unassembled WGS sequence"/>
</dbReference>
<gene>
    <name evidence="6" type="ORF">SAMN05216554_0193</name>
</gene>
<keyword evidence="2 3" id="KW-0012">Acyltransferase</keyword>
<protein>
    <submittedName>
        <fullName evidence="6">Predicted acetyltransferase</fullName>
    </submittedName>
</protein>
<dbReference type="InterPro" id="IPR022902">
    <property type="entry name" value="NAcTrfase_Eis"/>
</dbReference>
<dbReference type="SUPFAM" id="SSF55729">
    <property type="entry name" value="Acyl-CoA N-acyltransferases (Nat)"/>
    <property type="match status" value="1"/>
</dbReference>
<dbReference type="NCBIfam" id="NF002369">
    <property type="entry name" value="PRK01346.1-6"/>
    <property type="match status" value="1"/>
</dbReference>
<dbReference type="GO" id="GO:0034069">
    <property type="term" value="F:aminoglycoside N-acetyltransferase activity"/>
    <property type="evidence" value="ECO:0007669"/>
    <property type="project" value="TreeGrafter"/>
</dbReference>
<evidence type="ECO:0000313" key="6">
    <source>
        <dbReference type="EMBL" id="SDY39743.1"/>
    </source>
</evidence>